<evidence type="ECO:0000313" key="2">
    <source>
        <dbReference type="EMBL" id="RSM37659.1"/>
    </source>
</evidence>
<name>A0A428W3L3_AMYBA</name>
<dbReference type="Gene3D" id="3.30.750.24">
    <property type="entry name" value="STAS domain"/>
    <property type="match status" value="1"/>
</dbReference>
<dbReference type="PANTHER" id="PTHR33495:SF2">
    <property type="entry name" value="ANTI-SIGMA FACTOR ANTAGONIST TM_1081-RELATED"/>
    <property type="match status" value="1"/>
</dbReference>
<dbReference type="InterPro" id="IPR036513">
    <property type="entry name" value="STAS_dom_sf"/>
</dbReference>
<gene>
    <name evidence="2" type="ORF">DMA12_35890</name>
</gene>
<evidence type="ECO:0000313" key="3">
    <source>
        <dbReference type="Proteomes" id="UP000286716"/>
    </source>
</evidence>
<dbReference type="PANTHER" id="PTHR33495">
    <property type="entry name" value="ANTI-SIGMA FACTOR ANTAGONIST TM_1081-RELATED-RELATED"/>
    <property type="match status" value="1"/>
</dbReference>
<dbReference type="CDD" id="cd07043">
    <property type="entry name" value="STAS_anti-anti-sigma_factors"/>
    <property type="match status" value="1"/>
</dbReference>
<dbReference type="GO" id="GO:0043856">
    <property type="term" value="F:anti-sigma factor antagonist activity"/>
    <property type="evidence" value="ECO:0007669"/>
    <property type="project" value="TreeGrafter"/>
</dbReference>
<evidence type="ECO:0000259" key="1">
    <source>
        <dbReference type="PROSITE" id="PS50801"/>
    </source>
</evidence>
<dbReference type="InterPro" id="IPR002645">
    <property type="entry name" value="STAS_dom"/>
</dbReference>
<reference evidence="2 3" key="1">
    <citation type="submission" date="2018-05" db="EMBL/GenBank/DDBJ databases">
        <title>Evolution of GPA BGCs.</title>
        <authorList>
            <person name="Waglechner N."/>
            <person name="Wright G.D."/>
        </authorList>
    </citation>
    <scope>NUCLEOTIDE SEQUENCE [LARGE SCALE GENOMIC DNA]</scope>
    <source>
        <strain evidence="2 3">DSM 5908</strain>
    </source>
</reference>
<protein>
    <submittedName>
        <fullName evidence="2">Anti-anti-sigma factor</fullName>
    </submittedName>
</protein>
<accession>A0A428W3L3</accession>
<dbReference type="RefSeq" id="WP_125592227.1">
    <property type="nucleotide sequence ID" value="NZ_QHHU01000067.1"/>
</dbReference>
<keyword evidence="3" id="KW-1185">Reference proteome</keyword>
<proteinExistence type="predicted"/>
<dbReference type="AlphaFoldDB" id="A0A428W3L3"/>
<organism evidence="2 3">
    <name type="scientific">Amycolatopsis balhimycina DSM 5908</name>
    <dbReference type="NCBI Taxonomy" id="1081091"/>
    <lineage>
        <taxon>Bacteria</taxon>
        <taxon>Bacillati</taxon>
        <taxon>Actinomycetota</taxon>
        <taxon>Actinomycetes</taxon>
        <taxon>Pseudonocardiales</taxon>
        <taxon>Pseudonocardiaceae</taxon>
        <taxon>Amycolatopsis</taxon>
    </lineage>
</organism>
<sequence length="135" mass="14161">MSTSSGPERLRLVRTRGESGVVELVLSGELDSGTASKVVRAVAQILATEPEALILDVSDLSFLSVAGVRAIGTAHAAAGAARLRVVTGERPVVREFLHATRFDAVLDCYRTRSSAVAAGSRAEFVSHARAAWDAS</sequence>
<dbReference type="SUPFAM" id="SSF52091">
    <property type="entry name" value="SpoIIaa-like"/>
    <property type="match status" value="1"/>
</dbReference>
<dbReference type="Proteomes" id="UP000286716">
    <property type="component" value="Unassembled WGS sequence"/>
</dbReference>
<dbReference type="OrthoDB" id="3627719at2"/>
<comment type="caution">
    <text evidence="2">The sequence shown here is derived from an EMBL/GenBank/DDBJ whole genome shotgun (WGS) entry which is preliminary data.</text>
</comment>
<dbReference type="EMBL" id="QHHU01000067">
    <property type="protein sequence ID" value="RSM37659.1"/>
    <property type="molecule type" value="Genomic_DNA"/>
</dbReference>
<dbReference type="PROSITE" id="PS50801">
    <property type="entry name" value="STAS"/>
    <property type="match status" value="1"/>
</dbReference>
<feature type="domain" description="STAS" evidence="1">
    <location>
        <begin position="11"/>
        <end position="119"/>
    </location>
</feature>
<dbReference type="Pfam" id="PF01740">
    <property type="entry name" value="STAS"/>
    <property type="match status" value="1"/>
</dbReference>